<comment type="caution">
    <text evidence="2">The sequence shown here is derived from an EMBL/GenBank/DDBJ whole genome shotgun (WGS) entry which is preliminary data.</text>
</comment>
<feature type="domain" description="Immunoglobulin" evidence="1">
    <location>
        <begin position="881"/>
        <end position="960"/>
    </location>
</feature>
<proteinExistence type="predicted"/>
<dbReference type="InterPro" id="IPR014756">
    <property type="entry name" value="Ig_E-set"/>
</dbReference>
<dbReference type="Pfam" id="PF18962">
    <property type="entry name" value="Por_Secre_tail"/>
    <property type="match status" value="1"/>
</dbReference>
<reference evidence="3" key="1">
    <citation type="journal article" date="2019" name="Int. J. Syst. Evol. Microbiol.">
        <title>The Global Catalogue of Microorganisms (GCM) 10K type strain sequencing project: providing services to taxonomists for standard genome sequencing and annotation.</title>
        <authorList>
            <consortium name="The Broad Institute Genomics Platform"/>
            <consortium name="The Broad Institute Genome Sequencing Center for Infectious Disease"/>
            <person name="Wu L."/>
            <person name="Ma J."/>
        </authorList>
    </citation>
    <scope>NUCLEOTIDE SEQUENCE [LARGE SCALE GENOMIC DNA]</scope>
    <source>
        <strain evidence="3">CGMCC 1.15795</strain>
    </source>
</reference>
<name>A0ABW4QRC0_9BACT</name>
<organism evidence="2 3">
    <name type="scientific">Hymenobacter bucti</name>
    <dbReference type="NCBI Taxonomy" id="1844114"/>
    <lineage>
        <taxon>Bacteria</taxon>
        <taxon>Pseudomonadati</taxon>
        <taxon>Bacteroidota</taxon>
        <taxon>Cytophagia</taxon>
        <taxon>Cytophagales</taxon>
        <taxon>Hymenobacteraceae</taxon>
        <taxon>Hymenobacter</taxon>
    </lineage>
</organism>
<evidence type="ECO:0000259" key="1">
    <source>
        <dbReference type="SMART" id="SM00409"/>
    </source>
</evidence>
<dbReference type="Proteomes" id="UP001597197">
    <property type="component" value="Unassembled WGS sequence"/>
</dbReference>
<dbReference type="NCBIfam" id="TIGR04183">
    <property type="entry name" value="Por_Secre_tail"/>
    <property type="match status" value="1"/>
</dbReference>
<dbReference type="EMBL" id="JBHUFD010000002">
    <property type="protein sequence ID" value="MFD1872105.1"/>
    <property type="molecule type" value="Genomic_DNA"/>
</dbReference>
<evidence type="ECO:0000313" key="3">
    <source>
        <dbReference type="Proteomes" id="UP001597197"/>
    </source>
</evidence>
<dbReference type="SUPFAM" id="SSF81296">
    <property type="entry name" value="E set domains"/>
    <property type="match status" value="1"/>
</dbReference>
<dbReference type="RefSeq" id="WP_382312480.1">
    <property type="nucleotide sequence ID" value="NZ_JBHUFD010000002.1"/>
</dbReference>
<evidence type="ECO:0000313" key="2">
    <source>
        <dbReference type="EMBL" id="MFD1872105.1"/>
    </source>
</evidence>
<sequence length="1870" mass="188667">MDLLRLMRHCRLGRVVLLLLAAGAALPLRAQTPLVLERVEYFIDADPGTGQGTAIALPATPSNVLSNVAFSVGLAALPAGFHTLGVRSRAGGSIWSQTYRQLFYKEPTASVSAAPNLAGAEYFIDADPGYGAGTAVAIGGGGTNAAGVAFTVSLGDVAPGFHSLSVRSRTVSGTWSQTYRQIFYKEPPTTTAPPASLAAVEYFVDIDPGYGQGSSAAITGGGTNAAGVSFSVGLGTLSVGFHTLYYRVRDAAGKWSQTQDRIFYVDDPTVAAIPNLNKAEYYFDTDPGYGLATNVPIATPAPNLLNLNLLADASALAEGQHRLFVRVRDANGGWSQVLSRPFAKRGCSSSPNYTASQPAASYSGNGISAAASEQLYNGAAVTATSAGFFNNYYAQADLGAATLRTISEVQLSLQNTNGTPVSYTLQVEASTNLSTWSVIDSYAATLPANQSAPTSIVRTLATPQANVRGLRLRLLLPTLAQGIQVSRVGAYFFTDTCPVPVITSFTPAGGAAGTAVTITGTNLDGATAVTFNGTPAGPITDNTTTSLTVAAPAGGTDGQICVTTSGGTACSGASYLYPPAIATGTVQPATFCAGTTISVPFSTNTARFGAGNAYNFQLSDAAGVFAANAPLLGTSASVTASGGTVTGTIPLSTPAGTGYRVRVVASNPAVTGTPNGANLSINTAPVSQATGPATVANGATINLGVTPTYAGATYSWSGPGGFASTLQSPSTSTTTPSVARYFVTVTLGSCTSSSYVDVTVQPSTLPILTLAPITETFCSGTAYALSFSVTGNPFPAGTTITAELSLSSGSFVSATAIGSVTFAGVGNGSLPVTVPRFPQRLGTNYRVRLVASTPYVSGNTNPPGVFGVFVDIPPLPPVTASSNSPITAGNTLQLQGGAGGLSTATFAWTFTPVGGNPVAFSNAQNPSIPNAQPSQAGRYRLTVTGPFGCTDTASVRVFVTPAAPVTTIALGAFGGSLCASQGYSLSYAAAGPSFGAGNSITAQLSDASGSFAAPVSIGSVSTTAATNGTLGVVIPASTTAGAGYRIRLVSSSPAITSNDNGSALTITNLSTASVGSNSPVAVGSPLTLTATGISGATYTWAGPNGYAATGPNQTIGSAALTDAGTYSVTIALNGCSTTVSVAVVITTAPVVASIQTGAVAGGYCAGTTLNVAFTASGFAAGNVFTAQLSAPGGSFANPVIMGTLSGTGSGTIAAVIPASTAPGTGYRIRVVGSQPATVGTDNGVDILIGAANAYTWTGAVSTSWSTPANWSCGAVPTATADVVIPAGLGTYPVAGAGSTAHHLTIASGASLTLGGQFVLTGNLVADGTLAPGSSALVCAGSAAQLLGGTSALRLYDLTINNLAGATLTSALGVRHVLTLTAGNLVSDGRLTLLSDASGTAMVVNPAGGGVVTGRATMERFITSTAPGYRHYASPMQTGTATVQEFADDVPGFNVNPAYNTQGTSASPFPTLLQYDESRLTAALPGFDQGWMVPAATADLTPGRGYSVQTAASTVVDISGTLASADVSYALSRGPAAEAGWHLLGNPFPSPLDWDQVPAAPGLDRALYVYVPSGPYTGSYRSYVNGIGQNGGSKDLAAMQGFFVRASGPATLSLPAAARPGTYLNPGFNRLAAAPTAPQPLVRLQVQRAGGLADETVVYFDPAATPDFDLAHDACKVQLNDNGRPSLWSTAGGTALSINALPSITAVASIPLGVRVSQAGPHTLAAAELLHLPPGTEVWLEDRQLGTRHNLTLTPSYIFAMSPSYTGQRFYLWLQPSGVLPTATGALQAATHLYPNPATRTTTLEMTGLGAAAEVRLELLNALGQVVLRRTAQPRAGILREQLDLTGLAAGVYSVRVFAPQGTVVKRLTRE</sequence>
<dbReference type="InterPro" id="IPR013783">
    <property type="entry name" value="Ig-like_fold"/>
</dbReference>
<gene>
    <name evidence="2" type="ORF">ACFSDX_06690</name>
</gene>
<protein>
    <submittedName>
        <fullName evidence="2">T9SS type A sorting domain-containing protein</fullName>
    </submittedName>
</protein>
<dbReference type="Gene3D" id="2.60.40.10">
    <property type="entry name" value="Immunoglobulins"/>
    <property type="match status" value="4"/>
</dbReference>
<keyword evidence="3" id="KW-1185">Reference proteome</keyword>
<accession>A0ABW4QRC0</accession>
<dbReference type="SMART" id="SM00409">
    <property type="entry name" value="IG"/>
    <property type="match status" value="2"/>
</dbReference>
<feature type="domain" description="Immunoglobulin" evidence="1">
    <location>
        <begin position="1075"/>
        <end position="1146"/>
    </location>
</feature>
<dbReference type="InterPro" id="IPR026444">
    <property type="entry name" value="Secre_tail"/>
</dbReference>
<dbReference type="InterPro" id="IPR003599">
    <property type="entry name" value="Ig_sub"/>
</dbReference>